<dbReference type="Proteomes" id="UP001438008">
    <property type="component" value="Unassembled WGS sequence"/>
</dbReference>
<evidence type="ECO:0000313" key="2">
    <source>
        <dbReference type="EMBL" id="MEQ2471652.1"/>
    </source>
</evidence>
<evidence type="ECO:0000256" key="1">
    <source>
        <dbReference type="SAM" id="Coils"/>
    </source>
</evidence>
<keyword evidence="3" id="KW-1185">Reference proteome</keyword>
<reference evidence="2 3" key="1">
    <citation type="submission" date="2024-03" db="EMBL/GenBank/DDBJ databases">
        <title>Human intestinal bacterial collection.</title>
        <authorList>
            <person name="Pauvert C."/>
            <person name="Hitch T.C.A."/>
            <person name="Clavel T."/>
        </authorList>
    </citation>
    <scope>NUCLEOTIDE SEQUENCE [LARGE SCALE GENOMIC DNA]</scope>
    <source>
        <strain evidence="2 3">CLA-AA-H132</strain>
    </source>
</reference>
<dbReference type="EMBL" id="JBBMFE010000002">
    <property type="protein sequence ID" value="MEQ2471652.1"/>
    <property type="molecule type" value="Genomic_DNA"/>
</dbReference>
<evidence type="ECO:0000313" key="3">
    <source>
        <dbReference type="Proteomes" id="UP001438008"/>
    </source>
</evidence>
<organism evidence="2 3">
    <name type="scientific">Laedolimicola intestinihominis</name>
    <dbReference type="NCBI Taxonomy" id="3133166"/>
    <lineage>
        <taxon>Bacteria</taxon>
        <taxon>Bacillati</taxon>
        <taxon>Bacillota</taxon>
        <taxon>Clostridia</taxon>
        <taxon>Lachnospirales</taxon>
        <taxon>Lachnospiraceae</taxon>
        <taxon>Laedolimicola</taxon>
    </lineage>
</organism>
<protein>
    <submittedName>
        <fullName evidence="2">Uncharacterized protein</fullName>
    </submittedName>
</protein>
<sequence>MNFIVRTPLRLNLEDPEQADIYQVLKNLDRHIYKSQNQFIVEALKHYINDSGADVLMEQKASEEKRYVTMEEQETMKKELKEELRKELLDETRAEVVRLLGQYAAGSHWGSREN</sequence>
<comment type="caution">
    <text evidence="2">The sequence shown here is derived from an EMBL/GenBank/DDBJ whole genome shotgun (WGS) entry which is preliminary data.</text>
</comment>
<gene>
    <name evidence="2" type="ORF">WMO29_03985</name>
</gene>
<dbReference type="RefSeq" id="WP_349163859.1">
    <property type="nucleotide sequence ID" value="NZ_JBBMFE010000002.1"/>
</dbReference>
<proteinExistence type="predicted"/>
<keyword evidence="1" id="KW-0175">Coiled coil</keyword>
<name>A0ABV1FE75_9FIRM</name>
<feature type="coiled-coil region" evidence="1">
    <location>
        <begin position="53"/>
        <end position="90"/>
    </location>
</feature>
<accession>A0ABV1FE75</accession>